<keyword evidence="2" id="KW-0238">DNA-binding</keyword>
<gene>
    <name evidence="5" type="ORF">ACFFHM_06285</name>
</gene>
<protein>
    <submittedName>
        <fullName evidence="5">GntR family transcriptional regulator</fullName>
    </submittedName>
</protein>
<dbReference type="InterPro" id="IPR036388">
    <property type="entry name" value="WH-like_DNA-bd_sf"/>
</dbReference>
<dbReference type="InterPro" id="IPR000524">
    <property type="entry name" value="Tscrpt_reg_HTH_GntR"/>
</dbReference>
<dbReference type="InterPro" id="IPR028082">
    <property type="entry name" value="Peripla_BP_I"/>
</dbReference>
<keyword evidence="1" id="KW-0805">Transcription regulation</keyword>
<evidence type="ECO:0000256" key="2">
    <source>
        <dbReference type="ARBA" id="ARBA00023125"/>
    </source>
</evidence>
<dbReference type="CDD" id="cd01541">
    <property type="entry name" value="PBP1_AraR"/>
    <property type="match status" value="1"/>
</dbReference>
<dbReference type="Pfam" id="PF13377">
    <property type="entry name" value="Peripla_BP_3"/>
    <property type="match status" value="1"/>
</dbReference>
<comment type="caution">
    <text evidence="5">The sequence shown here is derived from an EMBL/GenBank/DDBJ whole genome shotgun (WGS) entry which is preliminary data.</text>
</comment>
<dbReference type="SUPFAM" id="SSF46785">
    <property type="entry name" value="Winged helix' DNA-binding domain"/>
    <property type="match status" value="1"/>
</dbReference>
<accession>A0ABV6K9Z7</accession>
<organism evidence="5 6">
    <name type="scientific">Halalkalibacter kiskunsagensis</name>
    <dbReference type="NCBI Taxonomy" id="1548599"/>
    <lineage>
        <taxon>Bacteria</taxon>
        <taxon>Bacillati</taxon>
        <taxon>Bacillota</taxon>
        <taxon>Bacilli</taxon>
        <taxon>Bacillales</taxon>
        <taxon>Bacillaceae</taxon>
        <taxon>Halalkalibacter</taxon>
    </lineage>
</organism>
<dbReference type="SMART" id="SM00345">
    <property type="entry name" value="HTH_GNTR"/>
    <property type="match status" value="1"/>
</dbReference>
<dbReference type="PANTHER" id="PTHR30146">
    <property type="entry name" value="LACI-RELATED TRANSCRIPTIONAL REPRESSOR"/>
    <property type="match status" value="1"/>
</dbReference>
<dbReference type="Pfam" id="PF00392">
    <property type="entry name" value="GntR"/>
    <property type="match status" value="1"/>
</dbReference>
<dbReference type="Proteomes" id="UP001589838">
    <property type="component" value="Unassembled WGS sequence"/>
</dbReference>
<evidence type="ECO:0000256" key="3">
    <source>
        <dbReference type="ARBA" id="ARBA00023163"/>
    </source>
</evidence>
<evidence type="ECO:0000313" key="5">
    <source>
        <dbReference type="EMBL" id="MFC0470141.1"/>
    </source>
</evidence>
<keyword evidence="6" id="KW-1185">Reference proteome</keyword>
<dbReference type="RefSeq" id="WP_335959053.1">
    <property type="nucleotide sequence ID" value="NZ_JAXBLX010000003.1"/>
</dbReference>
<evidence type="ECO:0000313" key="6">
    <source>
        <dbReference type="Proteomes" id="UP001589838"/>
    </source>
</evidence>
<keyword evidence="3" id="KW-0804">Transcription</keyword>
<evidence type="ECO:0000256" key="1">
    <source>
        <dbReference type="ARBA" id="ARBA00023015"/>
    </source>
</evidence>
<dbReference type="InterPro" id="IPR036390">
    <property type="entry name" value="WH_DNA-bd_sf"/>
</dbReference>
<dbReference type="InterPro" id="IPR046335">
    <property type="entry name" value="LacI/GalR-like_sensor"/>
</dbReference>
<dbReference type="Gene3D" id="3.40.50.2300">
    <property type="match status" value="2"/>
</dbReference>
<dbReference type="PROSITE" id="PS50949">
    <property type="entry name" value="HTH_GNTR"/>
    <property type="match status" value="1"/>
</dbReference>
<sequence length="370" mass="42014">METKYNIVKQAIMSKILDGTFRPHQKIYSESELMKQFEVSRHTVRVAIGELVTQGWLYREQGAGTFCVDRSIDEVSTNVSNQKNIAIITTSISDYIFPSIIRGAESYLSQYGYHVSLFSTNNNHDSEQRALKKILTQRFDGVIIEPTKSALFNPNINYYLNLERQNIPYIMINAFYDELDPLSITMDDEKGGYVQTEHLIELGHTNIIGFFKTDDIQGNKRMKGFLKAHREHGITFDPNNIVTYCSEEKATKPVEILRDKLTIDGDVPTAIVCYNDELAIRLLDVIREKNLQVPEDISIVGFDDSFMANVTEVKLTTIQHPKSKMGESAAKMILDIIKVVTSSHKKARDTGASSVIDPELIIRDSTKQYL</sequence>
<name>A0ABV6K9Z7_9BACI</name>
<feature type="domain" description="HTH gntR-type" evidence="4">
    <location>
        <begin position="2"/>
        <end position="70"/>
    </location>
</feature>
<proteinExistence type="predicted"/>
<dbReference type="PANTHER" id="PTHR30146:SF150">
    <property type="entry name" value="ARABINOSE METABOLISM TRANSCRIPTIONAL REPRESSOR"/>
    <property type="match status" value="1"/>
</dbReference>
<dbReference type="PRINTS" id="PR00035">
    <property type="entry name" value="HTHGNTR"/>
</dbReference>
<dbReference type="CDD" id="cd07377">
    <property type="entry name" value="WHTH_GntR"/>
    <property type="match status" value="1"/>
</dbReference>
<dbReference type="InterPro" id="IPR033532">
    <property type="entry name" value="AraR_ligand_bind_dom"/>
</dbReference>
<dbReference type="SUPFAM" id="SSF53822">
    <property type="entry name" value="Periplasmic binding protein-like I"/>
    <property type="match status" value="1"/>
</dbReference>
<dbReference type="EMBL" id="JBHLUX010000017">
    <property type="protein sequence ID" value="MFC0470141.1"/>
    <property type="molecule type" value="Genomic_DNA"/>
</dbReference>
<evidence type="ECO:0000259" key="4">
    <source>
        <dbReference type="PROSITE" id="PS50949"/>
    </source>
</evidence>
<dbReference type="Gene3D" id="1.10.10.10">
    <property type="entry name" value="Winged helix-like DNA-binding domain superfamily/Winged helix DNA-binding domain"/>
    <property type="match status" value="1"/>
</dbReference>
<reference evidence="5 6" key="1">
    <citation type="submission" date="2024-09" db="EMBL/GenBank/DDBJ databases">
        <authorList>
            <person name="Sun Q."/>
            <person name="Mori K."/>
        </authorList>
    </citation>
    <scope>NUCLEOTIDE SEQUENCE [LARGE SCALE GENOMIC DNA]</scope>
    <source>
        <strain evidence="5 6">NCAIM B.02610</strain>
    </source>
</reference>